<dbReference type="PANTHER" id="PTHR11712">
    <property type="entry name" value="POLYKETIDE SYNTHASE-RELATED"/>
    <property type="match status" value="1"/>
</dbReference>
<dbReference type="GO" id="GO:0006633">
    <property type="term" value="P:fatty acid biosynthetic process"/>
    <property type="evidence" value="ECO:0007669"/>
    <property type="project" value="TreeGrafter"/>
</dbReference>
<evidence type="ECO:0000313" key="4">
    <source>
        <dbReference type="EMBL" id="WLS43354.1"/>
    </source>
</evidence>
<accession>A0AAJ6HS83</accession>
<dbReference type="RefSeq" id="WP_306270792.1">
    <property type="nucleotide sequence ID" value="NZ_CP130472.1"/>
</dbReference>
<protein>
    <submittedName>
        <fullName evidence="4">Beta-ketoacyl synthase N-terminal-like domain-containing protein</fullName>
    </submittedName>
</protein>
<evidence type="ECO:0000313" key="5">
    <source>
        <dbReference type="Proteomes" id="UP001235874"/>
    </source>
</evidence>
<organism evidence="4 5">
    <name type="scientific">Micromonospora profundi</name>
    <dbReference type="NCBI Taxonomy" id="1420889"/>
    <lineage>
        <taxon>Bacteria</taxon>
        <taxon>Bacillati</taxon>
        <taxon>Actinomycetota</taxon>
        <taxon>Actinomycetes</taxon>
        <taxon>Micromonosporales</taxon>
        <taxon>Micromonosporaceae</taxon>
        <taxon>Micromonospora</taxon>
    </lineage>
</organism>
<dbReference type="PANTHER" id="PTHR11712:SF336">
    <property type="entry name" value="3-OXOACYL-[ACYL-CARRIER-PROTEIN] SYNTHASE, MITOCHONDRIAL"/>
    <property type="match status" value="1"/>
</dbReference>
<dbReference type="EMBL" id="CP130472">
    <property type="protein sequence ID" value="WLS43354.1"/>
    <property type="molecule type" value="Genomic_DNA"/>
</dbReference>
<gene>
    <name evidence="4" type="ORF">Q3V37_18275</name>
</gene>
<sequence>MTGVGVFGWSALTSAGEATSAATASLPRSDAPVAPGTGTGGLPSESLPSPRGHVVPGFDIRARLGRKGTSTYDRATGLAVACCGDALGAAELAADADRGRVGVVLGTTIGSFRSTSDFSRETLVQEKPYLVNPMLFPNTVMNGAAGQVAIRHGLRGVNATVAGGALGFLNAVRYAEMVLAGGYADVMLAGAVEEFSAHRAWAAHLTGTTAEVPLGEAAAVFVLSAPRPPAWVGAAPVADLVTATGFGPGGTGTRALLACARRALDRAGVAPADITAVLTGEADEAGQDEYAAVAGLLHHRPRRVAAKRLLGECDAASAAAALAVWLADPEPAGPALLTARNADGAVAVAVVRRCADAGTGDR</sequence>
<dbReference type="Gene3D" id="3.40.47.10">
    <property type="match status" value="1"/>
</dbReference>
<proteinExistence type="predicted"/>
<evidence type="ECO:0000256" key="2">
    <source>
        <dbReference type="SAM" id="MobiDB-lite"/>
    </source>
</evidence>
<dbReference type="Pfam" id="PF00109">
    <property type="entry name" value="ketoacyl-synt"/>
    <property type="match status" value="1"/>
</dbReference>
<dbReference type="Proteomes" id="UP001235874">
    <property type="component" value="Chromosome"/>
</dbReference>
<dbReference type="InterPro" id="IPR014030">
    <property type="entry name" value="Ketoacyl_synth_N"/>
</dbReference>
<keyword evidence="5" id="KW-1185">Reference proteome</keyword>
<dbReference type="InterPro" id="IPR016039">
    <property type="entry name" value="Thiolase-like"/>
</dbReference>
<evidence type="ECO:0000256" key="1">
    <source>
        <dbReference type="ARBA" id="ARBA00022679"/>
    </source>
</evidence>
<dbReference type="KEGG" id="mprn:Q3V37_18275"/>
<feature type="domain" description="Beta-ketoacyl synthase-like N-terminal" evidence="3">
    <location>
        <begin position="67"/>
        <end position="202"/>
    </location>
</feature>
<reference evidence="4 5" key="1">
    <citation type="submission" date="2023-07" db="EMBL/GenBank/DDBJ databases">
        <title>Micromonospora profundi TRM 95458 converts glycerol to a new osmotic compound.</title>
        <authorList>
            <person name="Lu D."/>
        </authorList>
    </citation>
    <scope>NUCLEOTIDE SEQUENCE [LARGE SCALE GENOMIC DNA]</scope>
    <source>
        <strain evidence="4 5">TRM95458</strain>
    </source>
</reference>
<name>A0AAJ6HS83_9ACTN</name>
<keyword evidence="1" id="KW-0808">Transferase</keyword>
<dbReference type="AlphaFoldDB" id="A0AAJ6HS83"/>
<dbReference type="InterPro" id="IPR000794">
    <property type="entry name" value="Beta-ketoacyl_synthase"/>
</dbReference>
<dbReference type="GO" id="GO:0004315">
    <property type="term" value="F:3-oxoacyl-[acyl-carrier-protein] synthase activity"/>
    <property type="evidence" value="ECO:0007669"/>
    <property type="project" value="TreeGrafter"/>
</dbReference>
<feature type="region of interest" description="Disordered" evidence="2">
    <location>
        <begin position="23"/>
        <end position="53"/>
    </location>
</feature>
<evidence type="ECO:0000259" key="3">
    <source>
        <dbReference type="Pfam" id="PF00109"/>
    </source>
</evidence>
<dbReference type="SUPFAM" id="SSF53901">
    <property type="entry name" value="Thiolase-like"/>
    <property type="match status" value="2"/>
</dbReference>